<keyword evidence="3" id="KW-0378">Hydrolase</keyword>
<feature type="non-terminal residue" evidence="8">
    <location>
        <position position="1"/>
    </location>
</feature>
<dbReference type="EC" id="3.1.4.4" evidence="1"/>
<evidence type="ECO:0000256" key="3">
    <source>
        <dbReference type="ARBA" id="ARBA00022801"/>
    </source>
</evidence>
<feature type="non-terminal residue" evidence="8">
    <location>
        <position position="387"/>
    </location>
</feature>
<feature type="region of interest" description="Disordered" evidence="6">
    <location>
        <begin position="126"/>
        <end position="151"/>
    </location>
</feature>
<feature type="compositionally biased region" description="Low complexity" evidence="6">
    <location>
        <begin position="126"/>
        <end position="147"/>
    </location>
</feature>
<dbReference type="InterPro" id="IPR001736">
    <property type="entry name" value="PLipase_D/transphosphatidylase"/>
</dbReference>
<proteinExistence type="predicted"/>
<dbReference type="Gene3D" id="3.30.870.10">
    <property type="entry name" value="Endonuclease Chain A"/>
    <property type="match status" value="2"/>
</dbReference>
<organism evidence="8 9">
    <name type="scientific">Ataeniobius toweri</name>
    <dbReference type="NCBI Taxonomy" id="208326"/>
    <lineage>
        <taxon>Eukaryota</taxon>
        <taxon>Metazoa</taxon>
        <taxon>Chordata</taxon>
        <taxon>Craniata</taxon>
        <taxon>Vertebrata</taxon>
        <taxon>Euteleostomi</taxon>
        <taxon>Actinopterygii</taxon>
        <taxon>Neopterygii</taxon>
        <taxon>Teleostei</taxon>
        <taxon>Neoteleostei</taxon>
        <taxon>Acanthomorphata</taxon>
        <taxon>Ovalentaria</taxon>
        <taxon>Atherinomorphae</taxon>
        <taxon>Cyprinodontiformes</taxon>
        <taxon>Goodeidae</taxon>
        <taxon>Ataeniobius</taxon>
    </lineage>
</organism>
<evidence type="ECO:0000256" key="5">
    <source>
        <dbReference type="ARBA" id="ARBA00023098"/>
    </source>
</evidence>
<keyword evidence="2" id="KW-0677">Repeat</keyword>
<comment type="caution">
    <text evidence="8">The sequence shown here is derived from an EMBL/GenBank/DDBJ whole genome shotgun (WGS) entry which is preliminary data.</text>
</comment>
<dbReference type="SUPFAM" id="SSF56024">
    <property type="entry name" value="Phospholipase D/nuclease"/>
    <property type="match status" value="1"/>
</dbReference>
<accession>A0ABU7CI26</accession>
<dbReference type="InterPro" id="IPR015679">
    <property type="entry name" value="PLipase_D_fam"/>
</dbReference>
<evidence type="ECO:0000313" key="8">
    <source>
        <dbReference type="EMBL" id="MED6262264.1"/>
    </source>
</evidence>
<feature type="domain" description="PLD phosphodiesterase" evidence="7">
    <location>
        <begin position="77"/>
        <end position="104"/>
    </location>
</feature>
<evidence type="ECO:0000256" key="4">
    <source>
        <dbReference type="ARBA" id="ARBA00022963"/>
    </source>
</evidence>
<evidence type="ECO:0000256" key="6">
    <source>
        <dbReference type="SAM" id="MobiDB-lite"/>
    </source>
</evidence>
<keyword evidence="9" id="KW-1185">Reference proteome</keyword>
<sequence>LSPEIFLKRPVVEGNRWRLDCILKRKAQQGVRIFVMLYKEVELALGINSGYSKRTLRRLHPNIKVIRHPDHVSSAVYLWAHHEKIIVIDQSVAFVGGIDLAYGRWDDREHRLTDIGSVTLSHLEQAAAAPSSTAAPPNSSTSASQSQGKRVFSVTDFADQPRLKGQGRMRRTRMSIKKHLQKHGLARANSDSDLEEEESWSSSINSQQTLIPSRLLELRVAAPLGHCQAESGSVQSLHTGIGDLFGNTRFWHGKDYCNFVHKDWIQLDKPFDDFIDRHKTPRMPWHDIASVVHGKAARDVARHFIQRWNFTKIVKPKYRSLSYPYLLPKSHTTAGELRYKVPNCIPTKVQVLRSASDWSAGIKYHEESIHNAYVHAIKNSQHFIYIE</sequence>
<evidence type="ECO:0000256" key="2">
    <source>
        <dbReference type="ARBA" id="ARBA00022737"/>
    </source>
</evidence>
<dbReference type="Proteomes" id="UP001345963">
    <property type="component" value="Unassembled WGS sequence"/>
</dbReference>
<evidence type="ECO:0000256" key="1">
    <source>
        <dbReference type="ARBA" id="ARBA00012027"/>
    </source>
</evidence>
<evidence type="ECO:0000259" key="7">
    <source>
        <dbReference type="PROSITE" id="PS50035"/>
    </source>
</evidence>
<dbReference type="EMBL" id="JAHUTI010091997">
    <property type="protein sequence ID" value="MED6262264.1"/>
    <property type="molecule type" value="Genomic_DNA"/>
</dbReference>
<feature type="region of interest" description="Disordered" evidence="6">
    <location>
        <begin position="178"/>
        <end position="201"/>
    </location>
</feature>
<name>A0ABU7CI26_9TELE</name>
<dbReference type="PANTHER" id="PTHR18896:SF57">
    <property type="entry name" value="PHOSPHOLIPASE D1"/>
    <property type="match status" value="1"/>
</dbReference>
<protein>
    <recommendedName>
        <fullName evidence="1">phospholipase D</fullName>
        <ecNumber evidence="1">3.1.4.4</ecNumber>
    </recommendedName>
</protein>
<dbReference type="PANTHER" id="PTHR18896">
    <property type="entry name" value="PHOSPHOLIPASE D"/>
    <property type="match status" value="1"/>
</dbReference>
<evidence type="ECO:0000313" key="9">
    <source>
        <dbReference type="Proteomes" id="UP001345963"/>
    </source>
</evidence>
<dbReference type="Pfam" id="PF00614">
    <property type="entry name" value="PLDc"/>
    <property type="match status" value="1"/>
</dbReference>
<keyword evidence="5" id="KW-0443">Lipid metabolism</keyword>
<reference evidence="8 9" key="1">
    <citation type="submission" date="2021-07" db="EMBL/GenBank/DDBJ databases">
        <authorList>
            <person name="Palmer J.M."/>
        </authorList>
    </citation>
    <scope>NUCLEOTIDE SEQUENCE [LARGE SCALE GENOMIC DNA]</scope>
    <source>
        <strain evidence="8 9">AT_MEX2019</strain>
        <tissue evidence="8">Muscle</tissue>
    </source>
</reference>
<dbReference type="SMART" id="SM00155">
    <property type="entry name" value="PLDc"/>
    <property type="match status" value="1"/>
</dbReference>
<keyword evidence="4" id="KW-0442">Lipid degradation</keyword>
<dbReference type="PROSITE" id="PS50035">
    <property type="entry name" value="PLD"/>
    <property type="match status" value="1"/>
</dbReference>
<gene>
    <name evidence="8" type="primary">PLD1_3</name>
    <name evidence="8" type="ORF">ATANTOWER_016862</name>
</gene>